<dbReference type="AlphaFoldDB" id="A0A6J6G947"/>
<feature type="transmembrane region" description="Helical" evidence="2">
    <location>
        <begin position="21"/>
        <end position="42"/>
    </location>
</feature>
<dbReference type="InterPro" id="IPR002931">
    <property type="entry name" value="Transglutaminase-like"/>
</dbReference>
<gene>
    <name evidence="4" type="ORF">UFOPK1493_04110</name>
</gene>
<evidence type="ECO:0000256" key="2">
    <source>
        <dbReference type="SAM" id="Phobius"/>
    </source>
</evidence>
<dbReference type="InterPro" id="IPR038765">
    <property type="entry name" value="Papain-like_cys_pep_sf"/>
</dbReference>
<proteinExistence type="predicted"/>
<sequence length="760" mass="81259">MSSTAPAATRARSRRPRPSDVDHVVASIAVTLLTVVTSVAMCRVFADWAFLDTLLVTGITLHVVSILLRIARVPGWLAIPVVAATLFELIALLFYRPTMRGGILPSGETIELLRIDLRLVWSQFPTAVAPVPSEGAFLLAAVVGIGLVAILADAFAFRAYGRAEAIVPGGVLFVFTAALGTDRYRIGVAAAWFAAALVVVAVLRALHGGGSESWLGRRRRAVGAALPATAMCALVAALGAAVVGPLLPGAGAEPLLETRQTQSDVTEVLSPLVDIRSRLVNRANTEMFTVSASAGRYWRATGLTEFDGTTWQLPERSLDDADGQLNDRRDDAEIVQQQITISRLGGELLPVAFTPIEVAQSDLLWLAETDTLILDDARLAPGMTFNVESDISVPSPDALRSTSASNAPGDFLSLPSGIPDEAVQLAVEVTAGQPTDYDRARALQDWFQTEFEYSLEVQRGHSDDAISAFLRARIGYCEQFAGTFAVMARSLGLPARVAVGFTQGELRADGRFHVLGKHAHAWPEVWFDGVGWVLFEPTPGRGAPGSESVTGRPAEQDSSPTETGTGEPQVPAPTTTAAAVTPTTERDPTARPTPTPTTQPPVTLADTDGGGGGPFGWILLAAMAVGAWAVGMPWLVRRITRTGSTPTEQVISAWHGTVGALQLAGASPPGGATPVEYARRVEHELAVDHRSLVELARFVTRAIYSPSGVGEPAALRAAVLRTHLDRSSRELMPWYRRAWARLDPRLVRQRLVGDRTRRPR</sequence>
<feature type="transmembrane region" description="Helical" evidence="2">
    <location>
        <begin position="75"/>
        <end position="95"/>
    </location>
</feature>
<organism evidence="4">
    <name type="scientific">freshwater metagenome</name>
    <dbReference type="NCBI Taxonomy" id="449393"/>
    <lineage>
        <taxon>unclassified sequences</taxon>
        <taxon>metagenomes</taxon>
        <taxon>ecological metagenomes</taxon>
    </lineage>
</organism>
<feature type="transmembrane region" description="Helical" evidence="2">
    <location>
        <begin position="186"/>
        <end position="203"/>
    </location>
</feature>
<dbReference type="Gene3D" id="3.10.620.30">
    <property type="match status" value="1"/>
</dbReference>
<dbReference type="InterPro" id="IPR021878">
    <property type="entry name" value="TgpA_N"/>
</dbReference>
<dbReference type="SMART" id="SM00460">
    <property type="entry name" value="TGc"/>
    <property type="match status" value="1"/>
</dbReference>
<keyword evidence="2" id="KW-0472">Membrane</keyword>
<keyword evidence="2" id="KW-1133">Transmembrane helix</keyword>
<feature type="transmembrane region" description="Helical" evidence="2">
    <location>
        <begin position="48"/>
        <end position="68"/>
    </location>
</feature>
<dbReference type="Pfam" id="PF01841">
    <property type="entry name" value="Transglut_core"/>
    <property type="match status" value="1"/>
</dbReference>
<feature type="transmembrane region" description="Helical" evidence="2">
    <location>
        <begin position="224"/>
        <end position="247"/>
    </location>
</feature>
<keyword evidence="2" id="KW-0812">Transmembrane</keyword>
<evidence type="ECO:0000259" key="3">
    <source>
        <dbReference type="SMART" id="SM00460"/>
    </source>
</evidence>
<protein>
    <submittedName>
        <fullName evidence="4">Unannotated protein</fullName>
    </submittedName>
</protein>
<feature type="compositionally biased region" description="Low complexity" evidence="1">
    <location>
        <begin position="572"/>
        <end position="583"/>
    </location>
</feature>
<dbReference type="PANTHER" id="PTHR42736:SF1">
    <property type="entry name" value="PROTEIN-GLUTAMINE GAMMA-GLUTAMYLTRANSFERASE"/>
    <property type="match status" value="1"/>
</dbReference>
<dbReference type="EMBL" id="CAEZSR010000286">
    <property type="protein sequence ID" value="CAB4597756.1"/>
    <property type="molecule type" value="Genomic_DNA"/>
</dbReference>
<feature type="transmembrane region" description="Helical" evidence="2">
    <location>
        <begin position="136"/>
        <end position="156"/>
    </location>
</feature>
<feature type="domain" description="Transglutaminase-like" evidence="3">
    <location>
        <begin position="469"/>
        <end position="539"/>
    </location>
</feature>
<feature type="region of interest" description="Disordered" evidence="1">
    <location>
        <begin position="538"/>
        <end position="609"/>
    </location>
</feature>
<reference evidence="4" key="1">
    <citation type="submission" date="2020-05" db="EMBL/GenBank/DDBJ databases">
        <authorList>
            <person name="Chiriac C."/>
            <person name="Salcher M."/>
            <person name="Ghai R."/>
            <person name="Kavagutti S V."/>
        </authorList>
    </citation>
    <scope>NUCLEOTIDE SEQUENCE</scope>
</reference>
<dbReference type="InterPro" id="IPR052901">
    <property type="entry name" value="Bact_TGase-like"/>
</dbReference>
<dbReference type="SUPFAM" id="SSF54001">
    <property type="entry name" value="Cysteine proteinases"/>
    <property type="match status" value="1"/>
</dbReference>
<name>A0A6J6G947_9ZZZZ</name>
<feature type="transmembrane region" description="Helical" evidence="2">
    <location>
        <begin position="615"/>
        <end position="636"/>
    </location>
</feature>
<evidence type="ECO:0000313" key="4">
    <source>
        <dbReference type="EMBL" id="CAB4597756.1"/>
    </source>
</evidence>
<dbReference type="PANTHER" id="PTHR42736">
    <property type="entry name" value="PROTEIN-GLUTAMINE GAMMA-GLUTAMYLTRANSFERASE"/>
    <property type="match status" value="1"/>
</dbReference>
<dbReference type="Pfam" id="PF11992">
    <property type="entry name" value="TgpA_N"/>
    <property type="match status" value="1"/>
</dbReference>
<feature type="compositionally biased region" description="Polar residues" evidence="1">
    <location>
        <begin position="556"/>
        <end position="566"/>
    </location>
</feature>
<accession>A0A6J6G947</accession>
<feature type="transmembrane region" description="Helical" evidence="2">
    <location>
        <begin position="163"/>
        <end position="180"/>
    </location>
</feature>
<evidence type="ECO:0000256" key="1">
    <source>
        <dbReference type="SAM" id="MobiDB-lite"/>
    </source>
</evidence>